<evidence type="ECO:0000313" key="2">
    <source>
        <dbReference type="Proteomes" id="UP000799778"/>
    </source>
</evidence>
<dbReference type="RefSeq" id="XP_033382704.1">
    <property type="nucleotide sequence ID" value="XM_033525967.1"/>
</dbReference>
<name>A0A6A5XM99_9PLEO</name>
<proteinExistence type="predicted"/>
<sequence>MRQARIPRADLFDAKEINGGSSTYWGGFLANGCKPPKNNPNQHAPFRNAAMYFSYQGLKANDITTIDPDRPARLISQNLQTGQGAEPRNENTFPDIDLEPYWSARADSYFQEGSIEKQIVNTLIQRFEELFTQKDCPNKIYILGMDSMCYKHSSWTAAETDRERRRVISHYMFALDIAKRFIQRFYNNFRNVKATTYRICVDTTCLCETDIKFMKQKFELQEGYLLETSHLADILGNKMNRQSILIMFAPKNPIRQMLADVCASLVRELSPYVVICPPWEVDTLALDDYHGGDRTSSRVYELFQEHRYKSKPFTYNKDFIQCYGILGYHLRSDWQVPMESLDTCVVTDWGHYFSELDKQYQ</sequence>
<dbReference type="Proteomes" id="UP000799778">
    <property type="component" value="Unassembled WGS sequence"/>
</dbReference>
<keyword evidence="2" id="KW-1185">Reference proteome</keyword>
<dbReference type="OrthoDB" id="3808571at2759"/>
<reference evidence="1" key="1">
    <citation type="journal article" date="2020" name="Stud. Mycol.">
        <title>101 Dothideomycetes genomes: a test case for predicting lifestyles and emergence of pathogens.</title>
        <authorList>
            <person name="Haridas S."/>
            <person name="Albert R."/>
            <person name="Binder M."/>
            <person name="Bloem J."/>
            <person name="Labutti K."/>
            <person name="Salamov A."/>
            <person name="Andreopoulos B."/>
            <person name="Baker S."/>
            <person name="Barry K."/>
            <person name="Bills G."/>
            <person name="Bluhm B."/>
            <person name="Cannon C."/>
            <person name="Castanera R."/>
            <person name="Culley D."/>
            <person name="Daum C."/>
            <person name="Ezra D."/>
            <person name="Gonzalez J."/>
            <person name="Henrissat B."/>
            <person name="Kuo A."/>
            <person name="Liang C."/>
            <person name="Lipzen A."/>
            <person name="Lutzoni F."/>
            <person name="Magnuson J."/>
            <person name="Mondo S."/>
            <person name="Nolan M."/>
            <person name="Ohm R."/>
            <person name="Pangilinan J."/>
            <person name="Park H.-J."/>
            <person name="Ramirez L."/>
            <person name="Alfaro M."/>
            <person name="Sun H."/>
            <person name="Tritt A."/>
            <person name="Yoshinaga Y."/>
            <person name="Zwiers L.-H."/>
            <person name="Turgeon B."/>
            <person name="Goodwin S."/>
            <person name="Spatafora J."/>
            <person name="Crous P."/>
            <person name="Grigoriev I."/>
        </authorList>
    </citation>
    <scope>NUCLEOTIDE SEQUENCE</scope>
    <source>
        <strain evidence="1">CBS 175.79</strain>
    </source>
</reference>
<organism evidence="1 2">
    <name type="scientific">Aaosphaeria arxii CBS 175.79</name>
    <dbReference type="NCBI Taxonomy" id="1450172"/>
    <lineage>
        <taxon>Eukaryota</taxon>
        <taxon>Fungi</taxon>
        <taxon>Dikarya</taxon>
        <taxon>Ascomycota</taxon>
        <taxon>Pezizomycotina</taxon>
        <taxon>Dothideomycetes</taxon>
        <taxon>Pleosporomycetidae</taxon>
        <taxon>Pleosporales</taxon>
        <taxon>Pleosporales incertae sedis</taxon>
        <taxon>Aaosphaeria</taxon>
    </lineage>
</organism>
<dbReference type="AlphaFoldDB" id="A0A6A5XM99"/>
<dbReference type="GeneID" id="54283364"/>
<accession>A0A6A5XM99</accession>
<evidence type="ECO:0000313" key="1">
    <source>
        <dbReference type="EMBL" id="KAF2014365.1"/>
    </source>
</evidence>
<protein>
    <submittedName>
        <fullName evidence="1">Uncharacterized protein</fullName>
    </submittedName>
</protein>
<dbReference type="EMBL" id="ML978070">
    <property type="protein sequence ID" value="KAF2014365.1"/>
    <property type="molecule type" value="Genomic_DNA"/>
</dbReference>
<gene>
    <name evidence="1" type="ORF">BU24DRAFT_410116</name>
</gene>